<reference evidence="1 2" key="1">
    <citation type="submission" date="2008-08" db="EMBL/GenBank/DDBJ databases">
        <authorList>
            <person name="Madupu R."/>
            <person name="Durkin A.S."/>
            <person name="Torralba M."/>
            <person name="Methe B."/>
            <person name="Sutton G.G."/>
            <person name="Strausberg R.L."/>
            <person name="Nelson K.E."/>
        </authorList>
    </citation>
    <scope>NUCLEOTIDE SEQUENCE [LARGE SCALE GENOMIC DNA]</scope>
    <source>
        <strain evidence="1 2">RM3267</strain>
    </source>
</reference>
<comment type="caution">
    <text evidence="1">The sequence shown here is derived from an EMBL/GenBank/DDBJ whole genome shotgun (WGS) entry which is preliminary data.</text>
</comment>
<sequence length="47" mass="5704">MLKLTLPPFDKFTAISASFKIIYPIGYRFADFIQIKFNFYFTYRIKK</sequence>
<gene>
    <name evidence="1" type="ORF">CAMRE0001_1394</name>
</gene>
<dbReference type="STRING" id="553218.CAMRE0001_1394"/>
<organism evidence="1 2">
    <name type="scientific">Campylobacter rectus RM3267</name>
    <dbReference type="NCBI Taxonomy" id="553218"/>
    <lineage>
        <taxon>Bacteria</taxon>
        <taxon>Pseudomonadati</taxon>
        <taxon>Campylobacterota</taxon>
        <taxon>Epsilonproteobacteria</taxon>
        <taxon>Campylobacterales</taxon>
        <taxon>Campylobacteraceae</taxon>
        <taxon>Campylobacter</taxon>
    </lineage>
</organism>
<dbReference type="EMBL" id="ACFU01000005">
    <property type="protein sequence ID" value="EEF14706.1"/>
    <property type="molecule type" value="Genomic_DNA"/>
</dbReference>
<proteinExistence type="predicted"/>
<name>B9D078_CAMRE</name>
<evidence type="ECO:0000313" key="1">
    <source>
        <dbReference type="EMBL" id="EEF14706.1"/>
    </source>
</evidence>
<dbReference type="AlphaFoldDB" id="B9D078"/>
<accession>B9D078</accession>
<protein>
    <submittedName>
        <fullName evidence="1">Uncharacterized protein</fullName>
    </submittedName>
</protein>
<dbReference type="Proteomes" id="UP000003082">
    <property type="component" value="Unassembled WGS sequence"/>
</dbReference>
<evidence type="ECO:0000313" key="2">
    <source>
        <dbReference type="Proteomes" id="UP000003082"/>
    </source>
</evidence>
<keyword evidence="2" id="KW-1185">Reference proteome</keyword>